<evidence type="ECO:0000313" key="3">
    <source>
        <dbReference type="EMBL" id="PSR32278.1"/>
    </source>
</evidence>
<evidence type="ECO:0000256" key="2">
    <source>
        <dbReference type="SAM" id="SignalP"/>
    </source>
</evidence>
<reference evidence="3 4" key="1">
    <citation type="journal article" date="2014" name="BMC Genomics">
        <title>Comparison of environmental and isolate Sulfobacillus genomes reveals diverse carbon, sulfur, nitrogen, and hydrogen metabolisms.</title>
        <authorList>
            <person name="Justice N.B."/>
            <person name="Norman A."/>
            <person name="Brown C.T."/>
            <person name="Singh A."/>
            <person name="Thomas B.C."/>
            <person name="Banfield J.F."/>
        </authorList>
    </citation>
    <scope>NUCLEOTIDE SEQUENCE [LARGE SCALE GENOMIC DNA]</scope>
    <source>
        <strain evidence="3">AMDSBA4</strain>
    </source>
</reference>
<gene>
    <name evidence="3" type="ORF">C7B46_15010</name>
</gene>
<keyword evidence="1" id="KW-1133">Transmembrane helix</keyword>
<feature type="transmembrane region" description="Helical" evidence="1">
    <location>
        <begin position="368"/>
        <end position="390"/>
    </location>
</feature>
<keyword evidence="1" id="KW-0812">Transmembrane</keyword>
<evidence type="ECO:0000313" key="4">
    <source>
        <dbReference type="Proteomes" id="UP000242972"/>
    </source>
</evidence>
<dbReference type="PROSITE" id="PS51257">
    <property type="entry name" value="PROKAR_LIPOPROTEIN"/>
    <property type="match status" value="1"/>
</dbReference>
<organism evidence="3 4">
    <name type="scientific">Sulfobacillus benefaciens</name>
    <dbReference type="NCBI Taxonomy" id="453960"/>
    <lineage>
        <taxon>Bacteria</taxon>
        <taxon>Bacillati</taxon>
        <taxon>Bacillota</taxon>
        <taxon>Clostridia</taxon>
        <taxon>Eubacteriales</taxon>
        <taxon>Clostridiales Family XVII. Incertae Sedis</taxon>
        <taxon>Sulfobacillus</taxon>
    </lineage>
</organism>
<protein>
    <recommendedName>
        <fullName evidence="5">Zinc ribbon domain-containing protein</fullName>
    </recommendedName>
</protein>
<proteinExistence type="predicted"/>
<evidence type="ECO:0000256" key="1">
    <source>
        <dbReference type="SAM" id="Phobius"/>
    </source>
</evidence>
<keyword evidence="2" id="KW-0732">Signal</keyword>
<sequence>MRRALRGVLGGGILALSLAGCGATTAVHTTIGPHGSGTIVWIASDSAHDITSNGGLSVAQVTTLLQKNAPPGATVSGPASQNGQEVWTITDHFASIHQLNTVLQAATGASNFRPVTMQRTQTAPWAITYPITDPDNGSGNQWNWVTTALQNAGNSNVNDWQSGNSTDTLTLPWITSPGIPSETTIANRTGQTPGFGITWFAPQYKLQWSGVVGAHPVLRGTWAMRFSARDWQSMPSTTQTAIQAWWHHLDPQAHFAIHKGTPTWTALMTLKPGKNGPWGTLTVRSAALPSKSTFWRQDTRTAWTFVPNAAWLLPPAWAAVGLSTPEGWNGALQWHTHWVMPFGSQLLTGSSTLDGSWQAVAAWSSVRWGHVALVGLGVLIGVILLILGALALRRHLQTITCCPVCHTRVPAPTKFCTKCGTSLIS</sequence>
<evidence type="ECO:0008006" key="5">
    <source>
        <dbReference type="Google" id="ProtNLM"/>
    </source>
</evidence>
<feature type="signal peptide" evidence="2">
    <location>
        <begin position="1"/>
        <end position="22"/>
    </location>
</feature>
<feature type="chain" id="PRO_5038632281" description="Zinc ribbon domain-containing protein" evidence="2">
    <location>
        <begin position="23"/>
        <end position="425"/>
    </location>
</feature>
<dbReference type="EMBL" id="PXYW01000046">
    <property type="protein sequence ID" value="PSR32278.1"/>
    <property type="molecule type" value="Genomic_DNA"/>
</dbReference>
<accession>A0A2T2XCU1</accession>
<comment type="caution">
    <text evidence="3">The sequence shown here is derived from an EMBL/GenBank/DDBJ whole genome shotgun (WGS) entry which is preliminary data.</text>
</comment>
<dbReference type="AlphaFoldDB" id="A0A2T2XCU1"/>
<dbReference type="Proteomes" id="UP000242972">
    <property type="component" value="Unassembled WGS sequence"/>
</dbReference>
<name>A0A2T2XCU1_9FIRM</name>
<keyword evidence="1" id="KW-0472">Membrane</keyword>